<dbReference type="Proteomes" id="UP000527355">
    <property type="component" value="Unassembled WGS sequence"/>
</dbReference>
<sequence>MSATLDLKSKEEKDAELDKRIEALRRKNEALIRRYQEIEEDRKKAELEGVAVTAPRKGRSLEKENVAVDVEKNQGPFRRAPGTPRPPGTSRGGGRTPPQQGGRAGMGRASRNWEFLSQHKAEVSRRKRKSSRPQAKAVARAYSDHDDRWETKEAEPPAPGAPQPAPPEETPTQLLETPAPAHRPPEDQGEEDRGEEDEEEEDEGEDEEWEDVSEGEEEIEEEEEADDEEEEEEEEEPAQDPQPQESEPTGSAGSEQANKEPASPEEPRPQSPATPSSPFSPPGGHQPVSDWGEEMELNSPRTAHPADALSPGGDQPAPASLESRPSLPGTQKAEEEGSEAAPEGGPEGQETAEITDFQRASPNS</sequence>
<feature type="compositionally biased region" description="Low complexity" evidence="4">
    <location>
        <begin position="339"/>
        <end position="352"/>
    </location>
</feature>
<feature type="compositionally biased region" description="Basic and acidic residues" evidence="4">
    <location>
        <begin position="59"/>
        <end position="72"/>
    </location>
</feature>
<dbReference type="InterPro" id="IPR029336">
    <property type="entry name" value="DUF4594"/>
</dbReference>
<dbReference type="VEuPathDB" id="HostDB:GeneID_118652795"/>
<feature type="region of interest" description="Disordered" evidence="4">
    <location>
        <begin position="55"/>
        <end position="364"/>
    </location>
</feature>
<evidence type="ECO:0000313" key="6">
    <source>
        <dbReference type="Proteomes" id="UP000527355"/>
    </source>
</evidence>
<feature type="compositionally biased region" description="Pro residues" evidence="4">
    <location>
        <begin position="156"/>
        <end position="169"/>
    </location>
</feature>
<feature type="coiled-coil region" evidence="3">
    <location>
        <begin position="7"/>
        <end position="48"/>
    </location>
</feature>
<evidence type="ECO:0000256" key="1">
    <source>
        <dbReference type="ARBA" id="ARBA00022553"/>
    </source>
</evidence>
<feature type="compositionally biased region" description="Low complexity" evidence="4">
    <location>
        <begin position="170"/>
        <end position="180"/>
    </location>
</feature>
<evidence type="ECO:0000313" key="5">
    <source>
        <dbReference type="EMBL" id="KAF6272639.1"/>
    </source>
</evidence>
<keyword evidence="1" id="KW-0597">Phosphoprotein</keyword>
<feature type="compositionally biased region" description="Acidic residues" evidence="4">
    <location>
        <begin position="187"/>
        <end position="238"/>
    </location>
</feature>
<proteinExistence type="predicted"/>
<protein>
    <submittedName>
        <fullName evidence="5">Coiled-coil domain containing 9</fullName>
    </submittedName>
</protein>
<evidence type="ECO:0000256" key="2">
    <source>
        <dbReference type="ARBA" id="ARBA00023054"/>
    </source>
</evidence>
<dbReference type="PANTHER" id="PTHR15635">
    <property type="entry name" value="COILED-COIL DOMAIN CONTAINING PROTEIN 9"/>
    <property type="match status" value="1"/>
</dbReference>
<evidence type="ECO:0000256" key="4">
    <source>
        <dbReference type="SAM" id="MobiDB-lite"/>
    </source>
</evidence>
<dbReference type="AlphaFoldDB" id="A0A7J7R924"/>
<gene>
    <name evidence="5" type="ORF">mMyoMyo1_002302</name>
</gene>
<reference evidence="5 6" key="1">
    <citation type="journal article" date="2020" name="Nature">
        <title>Six reference-quality genomes reveal evolution of bat adaptations.</title>
        <authorList>
            <person name="Jebb D."/>
            <person name="Huang Z."/>
            <person name="Pippel M."/>
            <person name="Hughes G.M."/>
            <person name="Lavrichenko K."/>
            <person name="Devanna P."/>
            <person name="Winkler S."/>
            <person name="Jermiin L.S."/>
            <person name="Skirmuntt E.C."/>
            <person name="Katzourakis A."/>
            <person name="Burkitt-Gray L."/>
            <person name="Ray D.A."/>
            <person name="Sullivan K.A.M."/>
            <person name="Roscito J.G."/>
            <person name="Kirilenko B.M."/>
            <person name="Davalos L.M."/>
            <person name="Corthals A.P."/>
            <person name="Power M.L."/>
            <person name="Jones G."/>
            <person name="Ransome R.D."/>
            <person name="Dechmann D.K.N."/>
            <person name="Locatelli A.G."/>
            <person name="Puechmaille S.J."/>
            <person name="Fedrigo O."/>
            <person name="Jarvis E.D."/>
            <person name="Hiller M."/>
            <person name="Vernes S.C."/>
            <person name="Myers E.W."/>
            <person name="Teeling E.C."/>
        </authorList>
    </citation>
    <scope>NUCLEOTIDE SEQUENCE [LARGE SCALE GENOMIC DNA]</scope>
    <source>
        <strain evidence="5">MMyoMyo1</strain>
        <tissue evidence="5">Flight muscle</tissue>
    </source>
</reference>
<feature type="compositionally biased region" description="Polar residues" evidence="4">
    <location>
        <begin position="241"/>
        <end position="256"/>
    </location>
</feature>
<evidence type="ECO:0000256" key="3">
    <source>
        <dbReference type="SAM" id="Coils"/>
    </source>
</evidence>
<comment type="caution">
    <text evidence="5">The sequence shown here is derived from an EMBL/GenBank/DDBJ whole genome shotgun (WGS) entry which is preliminary data.</text>
</comment>
<feature type="compositionally biased region" description="Basic and acidic residues" evidence="4">
    <location>
        <begin position="142"/>
        <end position="155"/>
    </location>
</feature>
<organism evidence="5 6">
    <name type="scientific">Myotis myotis</name>
    <name type="common">Greater mouse-eared bat</name>
    <name type="synonym">Vespertilio myotis</name>
    <dbReference type="NCBI Taxonomy" id="51298"/>
    <lineage>
        <taxon>Eukaryota</taxon>
        <taxon>Metazoa</taxon>
        <taxon>Chordata</taxon>
        <taxon>Craniata</taxon>
        <taxon>Vertebrata</taxon>
        <taxon>Euteleostomi</taxon>
        <taxon>Mammalia</taxon>
        <taxon>Eutheria</taxon>
        <taxon>Laurasiatheria</taxon>
        <taxon>Chiroptera</taxon>
        <taxon>Yangochiroptera</taxon>
        <taxon>Vespertilionidae</taxon>
        <taxon>Myotis</taxon>
    </lineage>
</organism>
<name>A0A7J7R924_MYOMY</name>
<dbReference type="PANTHER" id="PTHR15635:SF11">
    <property type="entry name" value="COILED-COIL DOMAIN-CONTAINING PROTEIN 9"/>
    <property type="match status" value="1"/>
</dbReference>
<keyword evidence="6" id="KW-1185">Reference proteome</keyword>
<keyword evidence="2 3" id="KW-0175">Coiled coil</keyword>
<dbReference type="EMBL" id="JABWUV010000034">
    <property type="protein sequence ID" value="KAF6272639.1"/>
    <property type="molecule type" value="Genomic_DNA"/>
</dbReference>
<accession>A0A7J7R924</accession>